<dbReference type="Proteomes" id="UP000268823">
    <property type="component" value="Unassembled WGS sequence"/>
</dbReference>
<protein>
    <submittedName>
        <fullName evidence="1">Uncharacterized protein</fullName>
    </submittedName>
</protein>
<name>A0A3M7G157_HORWE</name>
<organism evidence="1 2">
    <name type="scientific">Hortaea werneckii</name>
    <name type="common">Black yeast</name>
    <name type="synonym">Cladosporium werneckii</name>
    <dbReference type="NCBI Taxonomy" id="91943"/>
    <lineage>
        <taxon>Eukaryota</taxon>
        <taxon>Fungi</taxon>
        <taxon>Dikarya</taxon>
        <taxon>Ascomycota</taxon>
        <taxon>Pezizomycotina</taxon>
        <taxon>Dothideomycetes</taxon>
        <taxon>Dothideomycetidae</taxon>
        <taxon>Mycosphaerellales</taxon>
        <taxon>Teratosphaeriaceae</taxon>
        <taxon>Hortaea</taxon>
    </lineage>
</organism>
<gene>
    <name evidence="1" type="ORF">D0861_01129</name>
</gene>
<accession>A0A3M7G157</accession>
<evidence type="ECO:0000313" key="1">
    <source>
        <dbReference type="EMBL" id="RMY94820.1"/>
    </source>
</evidence>
<dbReference type="AlphaFoldDB" id="A0A3M7G157"/>
<comment type="caution">
    <text evidence="1">The sequence shown here is derived from an EMBL/GenBank/DDBJ whole genome shotgun (WGS) entry which is preliminary data.</text>
</comment>
<proteinExistence type="predicted"/>
<dbReference type="OrthoDB" id="2772415at2759"/>
<evidence type="ECO:0000313" key="2">
    <source>
        <dbReference type="Proteomes" id="UP000268823"/>
    </source>
</evidence>
<reference evidence="1 2" key="1">
    <citation type="journal article" date="2018" name="BMC Genomics">
        <title>Genomic evidence for intraspecific hybridization in a clonal and extremely halotolerant yeast.</title>
        <authorList>
            <person name="Gostincar C."/>
            <person name="Stajich J.E."/>
            <person name="Zupancic J."/>
            <person name="Zalar P."/>
            <person name="Gunde-Cimerman N."/>
        </authorList>
    </citation>
    <scope>NUCLEOTIDE SEQUENCE [LARGE SCALE GENOMIC DNA]</scope>
    <source>
        <strain evidence="1 2">EXF-2788</strain>
    </source>
</reference>
<dbReference type="EMBL" id="QWIR01000010">
    <property type="protein sequence ID" value="RMY94820.1"/>
    <property type="molecule type" value="Genomic_DNA"/>
</dbReference>
<sequence length="136" mass="15256">MAPQGPYKLMTVNNAPDRAKRLIGRVVEDMKDQYEINYVANAESPDAARPLFEQHMPDVVVWIEHAESPAQMYSDLEKQFTASMWTPEQSSKCLAEAKEVNPNCKTLALPQGLQVERGPDAVVDYIKEQLPKLIAA</sequence>